<evidence type="ECO:0000313" key="3">
    <source>
        <dbReference type="Proteomes" id="UP000249061"/>
    </source>
</evidence>
<dbReference type="EMBL" id="QFQP01000019">
    <property type="protein sequence ID" value="PZR09785.1"/>
    <property type="molecule type" value="Genomic_DNA"/>
</dbReference>
<evidence type="ECO:0000313" key="2">
    <source>
        <dbReference type="EMBL" id="PZR09785.1"/>
    </source>
</evidence>
<name>A0A2W5TEF8_9BACT</name>
<organism evidence="2 3">
    <name type="scientific">Archangium gephyra</name>
    <dbReference type="NCBI Taxonomy" id="48"/>
    <lineage>
        <taxon>Bacteria</taxon>
        <taxon>Pseudomonadati</taxon>
        <taxon>Myxococcota</taxon>
        <taxon>Myxococcia</taxon>
        <taxon>Myxococcales</taxon>
        <taxon>Cystobacterineae</taxon>
        <taxon>Archangiaceae</taxon>
        <taxon>Archangium</taxon>
    </lineage>
</organism>
<gene>
    <name evidence="2" type="ORF">DI536_20805</name>
</gene>
<dbReference type="SUPFAM" id="SSF53098">
    <property type="entry name" value="Ribonuclease H-like"/>
    <property type="match status" value="1"/>
</dbReference>
<evidence type="ECO:0000259" key="1">
    <source>
        <dbReference type="Pfam" id="PF13482"/>
    </source>
</evidence>
<dbReference type="InterPro" id="IPR038720">
    <property type="entry name" value="YprB_RNase_H-like_dom"/>
</dbReference>
<dbReference type="PANTHER" id="PTHR38462:SF1">
    <property type="entry name" value="YPRB RIBONUCLEASE H-LIKE DOMAIN-CONTAINING PROTEIN"/>
    <property type="match status" value="1"/>
</dbReference>
<dbReference type="AlphaFoldDB" id="A0A2W5TEF8"/>
<sequence>MKFLERTFQLIKGVGPWRERDLWARGLFTWADFEQAAARSVVMSERLDAELLAAIAQARAALDDNHLTALSKLVPAKEHWRLYGHFVEHAAFFDIEADGDDQPTVVGVMDHEGIATFRRGHSLQQLPARLAKSPLWVSFNGSVYDEPALRKAFDDFPRPIVHIDLRFLIRHAKLRGGLKGVEDAIGLGRPPHLRGVKGLDAIRLWREFNFNGDLNALRLLTEYNLYDAINLRSVLEWTLWRTAELHAWPVTKEPIWERGNVLYDVSRLVLAL</sequence>
<accession>A0A2W5TEF8</accession>
<reference evidence="2 3" key="1">
    <citation type="submission" date="2017-08" db="EMBL/GenBank/DDBJ databases">
        <title>Infants hospitalized years apart are colonized by the same room-sourced microbial strains.</title>
        <authorList>
            <person name="Brooks B."/>
            <person name="Olm M.R."/>
            <person name="Firek B.A."/>
            <person name="Baker R."/>
            <person name="Thomas B.C."/>
            <person name="Morowitz M.J."/>
            <person name="Banfield J.F."/>
        </authorList>
    </citation>
    <scope>NUCLEOTIDE SEQUENCE [LARGE SCALE GENOMIC DNA]</scope>
    <source>
        <strain evidence="2">S2_003_000_R2_14</strain>
    </source>
</reference>
<feature type="domain" description="YprB ribonuclease H-like" evidence="1">
    <location>
        <begin position="91"/>
        <end position="238"/>
    </location>
</feature>
<proteinExistence type="predicted"/>
<dbReference type="PANTHER" id="PTHR38462">
    <property type="entry name" value="EXONUCLEASE-LIKE PROTEIN"/>
    <property type="match status" value="1"/>
</dbReference>
<dbReference type="Pfam" id="PF13482">
    <property type="entry name" value="RNase_H_2"/>
    <property type="match status" value="1"/>
</dbReference>
<dbReference type="Proteomes" id="UP000249061">
    <property type="component" value="Unassembled WGS sequence"/>
</dbReference>
<dbReference type="InterPro" id="IPR012337">
    <property type="entry name" value="RNaseH-like_sf"/>
</dbReference>
<protein>
    <recommendedName>
        <fullName evidence="1">YprB ribonuclease H-like domain-containing protein</fullName>
    </recommendedName>
</protein>
<comment type="caution">
    <text evidence="2">The sequence shown here is derived from an EMBL/GenBank/DDBJ whole genome shotgun (WGS) entry which is preliminary data.</text>
</comment>